<evidence type="ECO:0000256" key="16">
    <source>
        <dbReference type="SAM" id="MobiDB-lite"/>
    </source>
</evidence>
<dbReference type="Gene3D" id="2.30.130.40">
    <property type="entry name" value="LON domain-like"/>
    <property type="match status" value="1"/>
</dbReference>
<dbReference type="InterPro" id="IPR008269">
    <property type="entry name" value="Lon_proteolytic"/>
</dbReference>
<dbReference type="AlphaFoldDB" id="A0A0S4KXR8"/>
<feature type="coiled-coil region" evidence="15">
    <location>
        <begin position="273"/>
        <end position="300"/>
    </location>
</feature>
<keyword evidence="5 9" id="KW-0378">Hydrolase</keyword>
<keyword evidence="8 9" id="KW-0346">Stress response</keyword>
<evidence type="ECO:0000256" key="13">
    <source>
        <dbReference type="PROSITE-ProRule" id="PRU01122"/>
    </source>
</evidence>
<dbReference type="Gene3D" id="1.10.8.60">
    <property type="match status" value="1"/>
</dbReference>
<dbReference type="InterPro" id="IPR027543">
    <property type="entry name" value="Lon_bac"/>
</dbReference>
<dbReference type="CDD" id="cd19500">
    <property type="entry name" value="RecA-like_Lon"/>
    <property type="match status" value="1"/>
</dbReference>
<feature type="active site" evidence="9 11">
    <location>
        <position position="734"/>
    </location>
</feature>
<evidence type="ECO:0000256" key="2">
    <source>
        <dbReference type="ARBA" id="ARBA00022490"/>
    </source>
</evidence>
<evidence type="ECO:0000313" key="19">
    <source>
        <dbReference type="EMBL" id="CUQ68112.1"/>
    </source>
</evidence>
<dbReference type="KEGG" id="nio:NITINOP_3140"/>
<evidence type="ECO:0000256" key="10">
    <source>
        <dbReference type="PIRNR" id="PIRNR001174"/>
    </source>
</evidence>
<comment type="catalytic activity">
    <reaction evidence="9 10 13">
        <text>Hydrolysis of proteins in presence of ATP.</text>
        <dbReference type="EC" id="3.4.21.53"/>
    </reaction>
</comment>
<dbReference type="SMART" id="SM00464">
    <property type="entry name" value="LON"/>
    <property type="match status" value="1"/>
</dbReference>
<dbReference type="InterPro" id="IPR014721">
    <property type="entry name" value="Ribsml_uS5_D2-typ_fold_subgr"/>
</dbReference>
<dbReference type="InterPro" id="IPR027417">
    <property type="entry name" value="P-loop_NTPase"/>
</dbReference>
<dbReference type="SUPFAM" id="SSF52540">
    <property type="entry name" value="P-loop containing nucleoside triphosphate hydrolases"/>
    <property type="match status" value="1"/>
</dbReference>
<keyword evidence="20" id="KW-1185">Reference proteome</keyword>
<dbReference type="NCBIfam" id="NF008053">
    <property type="entry name" value="PRK10787.1"/>
    <property type="match status" value="1"/>
</dbReference>
<dbReference type="GO" id="GO:0005524">
    <property type="term" value="F:ATP binding"/>
    <property type="evidence" value="ECO:0007669"/>
    <property type="project" value="UniProtKB-UniRule"/>
</dbReference>
<evidence type="ECO:0000256" key="7">
    <source>
        <dbReference type="ARBA" id="ARBA00022840"/>
    </source>
</evidence>
<dbReference type="GO" id="GO:0006515">
    <property type="term" value="P:protein quality control for misfolded or incompletely synthesized proteins"/>
    <property type="evidence" value="ECO:0007669"/>
    <property type="project" value="UniProtKB-UniRule"/>
</dbReference>
<dbReference type="Pfam" id="PF22667">
    <property type="entry name" value="Lon_lid"/>
    <property type="match status" value="1"/>
</dbReference>
<dbReference type="PROSITE" id="PS01046">
    <property type="entry name" value="LON_SER"/>
    <property type="match status" value="1"/>
</dbReference>
<evidence type="ECO:0000256" key="4">
    <source>
        <dbReference type="ARBA" id="ARBA00022741"/>
    </source>
</evidence>
<evidence type="ECO:0000256" key="9">
    <source>
        <dbReference type="HAMAP-Rule" id="MF_01973"/>
    </source>
</evidence>
<gene>
    <name evidence="9 19" type="primary">lon</name>
    <name evidence="19" type="ORF">NITINOP_3140</name>
</gene>
<dbReference type="GO" id="GO:0004176">
    <property type="term" value="F:ATP-dependent peptidase activity"/>
    <property type="evidence" value="ECO:0007669"/>
    <property type="project" value="UniProtKB-UniRule"/>
</dbReference>
<dbReference type="SUPFAM" id="SSF88697">
    <property type="entry name" value="PUA domain-like"/>
    <property type="match status" value="1"/>
</dbReference>
<keyword evidence="15" id="KW-0175">Coiled coil</keyword>
<reference evidence="20" key="1">
    <citation type="submission" date="2015-09" db="EMBL/GenBank/DDBJ databases">
        <authorList>
            <person name="Daims H."/>
        </authorList>
    </citation>
    <scope>NUCLEOTIDE SEQUENCE [LARGE SCALE GENOMIC DNA]</scope>
</reference>
<evidence type="ECO:0000259" key="18">
    <source>
        <dbReference type="PROSITE" id="PS51787"/>
    </source>
</evidence>
<dbReference type="InterPro" id="IPR015947">
    <property type="entry name" value="PUA-like_sf"/>
</dbReference>
<dbReference type="SUPFAM" id="SSF54211">
    <property type="entry name" value="Ribosomal protein S5 domain 2-like"/>
    <property type="match status" value="1"/>
</dbReference>
<dbReference type="InterPro" id="IPR008268">
    <property type="entry name" value="Peptidase_S16_AS"/>
</dbReference>
<dbReference type="EC" id="3.4.21.53" evidence="9 10"/>
<dbReference type="Pfam" id="PF05362">
    <property type="entry name" value="Lon_C"/>
    <property type="match status" value="1"/>
</dbReference>
<dbReference type="PROSITE" id="PS51787">
    <property type="entry name" value="LON_N"/>
    <property type="match status" value="1"/>
</dbReference>
<dbReference type="InterPro" id="IPR027065">
    <property type="entry name" value="Lon_Prtase"/>
</dbReference>
<dbReference type="InterPro" id="IPR054594">
    <property type="entry name" value="Lon_lid"/>
</dbReference>
<dbReference type="FunFam" id="3.40.50.300:FF:000382">
    <property type="entry name" value="Lon protease homolog 2, peroxisomal"/>
    <property type="match status" value="1"/>
</dbReference>
<dbReference type="EMBL" id="LN885086">
    <property type="protein sequence ID" value="CUQ68112.1"/>
    <property type="molecule type" value="Genomic_DNA"/>
</dbReference>
<feature type="binding site" evidence="9 12">
    <location>
        <begin position="368"/>
        <end position="375"/>
    </location>
    <ligand>
        <name>ATP</name>
        <dbReference type="ChEBI" id="CHEBI:30616"/>
    </ligand>
</feature>
<feature type="domain" description="Lon proteolytic" evidence="17">
    <location>
        <begin position="604"/>
        <end position="785"/>
    </location>
</feature>
<dbReference type="InterPro" id="IPR004815">
    <property type="entry name" value="Lon_bac/euk-typ"/>
</dbReference>
<comment type="function">
    <text evidence="9">ATP-dependent serine protease that mediates the selective degradation of mutant and abnormal proteins as well as certain short-lived regulatory proteins. Required for cellular homeostasis and for survival from DNA damage and developmental changes induced by stress. Degrades polypeptides processively to yield small peptide fragments that are 5 to 10 amino acids long. Binds to DNA in a double-stranded, site-specific manner.</text>
</comment>
<keyword evidence="2 9" id="KW-0963">Cytoplasm</keyword>
<dbReference type="Gene3D" id="3.40.50.300">
    <property type="entry name" value="P-loop containing nucleotide triphosphate hydrolases"/>
    <property type="match status" value="1"/>
</dbReference>
<evidence type="ECO:0000313" key="20">
    <source>
        <dbReference type="Proteomes" id="UP000066284"/>
    </source>
</evidence>
<organism evidence="19 20">
    <name type="scientific">Candidatus Nitrospira inopinata</name>
    <dbReference type="NCBI Taxonomy" id="1715989"/>
    <lineage>
        <taxon>Bacteria</taxon>
        <taxon>Pseudomonadati</taxon>
        <taxon>Nitrospirota</taxon>
        <taxon>Nitrospiria</taxon>
        <taxon>Nitrospirales</taxon>
        <taxon>Nitrospiraceae</taxon>
        <taxon>Nitrospira</taxon>
    </lineage>
</organism>
<proteinExistence type="evidence at transcript level"/>
<dbReference type="Proteomes" id="UP000066284">
    <property type="component" value="Chromosome 1"/>
</dbReference>
<dbReference type="InterPro" id="IPR003111">
    <property type="entry name" value="Lon_prtase_N"/>
</dbReference>
<evidence type="ECO:0000259" key="17">
    <source>
        <dbReference type="PROSITE" id="PS51786"/>
    </source>
</evidence>
<name>A0A0S4KXR8_9BACT</name>
<dbReference type="FunFam" id="1.20.5.5270:FF:000002">
    <property type="entry name" value="Lon protease homolog"/>
    <property type="match status" value="1"/>
</dbReference>
<comment type="induction">
    <text evidence="9">By heat shock.</text>
</comment>
<feature type="domain" description="Lon N-terminal" evidence="18">
    <location>
        <begin position="21"/>
        <end position="216"/>
    </location>
</feature>
<evidence type="ECO:0000256" key="5">
    <source>
        <dbReference type="ARBA" id="ARBA00022801"/>
    </source>
</evidence>
<dbReference type="RefSeq" id="WP_082633858.1">
    <property type="nucleotide sequence ID" value="NZ_LN885086.1"/>
</dbReference>
<dbReference type="InterPro" id="IPR003593">
    <property type="entry name" value="AAA+_ATPase"/>
</dbReference>
<dbReference type="SMART" id="SM00382">
    <property type="entry name" value="AAA"/>
    <property type="match status" value="1"/>
</dbReference>
<dbReference type="NCBIfam" id="TIGR00763">
    <property type="entry name" value="lon"/>
    <property type="match status" value="1"/>
</dbReference>
<dbReference type="PANTHER" id="PTHR10046">
    <property type="entry name" value="ATP DEPENDENT LON PROTEASE FAMILY MEMBER"/>
    <property type="match status" value="1"/>
</dbReference>
<dbReference type="GO" id="GO:0034605">
    <property type="term" value="P:cellular response to heat"/>
    <property type="evidence" value="ECO:0007669"/>
    <property type="project" value="UniProtKB-UniRule"/>
</dbReference>
<dbReference type="InterPro" id="IPR003959">
    <property type="entry name" value="ATPase_AAA_core"/>
</dbReference>
<dbReference type="HAMAP" id="MF_01973">
    <property type="entry name" value="lon_bact"/>
    <property type="match status" value="1"/>
</dbReference>
<dbReference type="Gene3D" id="1.20.5.5270">
    <property type="match status" value="1"/>
</dbReference>
<dbReference type="GO" id="GO:0005737">
    <property type="term" value="C:cytoplasm"/>
    <property type="evidence" value="ECO:0007669"/>
    <property type="project" value="UniProtKB-SubCell"/>
</dbReference>
<dbReference type="Pfam" id="PF00004">
    <property type="entry name" value="AAA"/>
    <property type="match status" value="1"/>
</dbReference>
<keyword evidence="19" id="KW-0238">DNA-binding</keyword>
<feature type="active site" evidence="9 11">
    <location>
        <position position="691"/>
    </location>
</feature>
<dbReference type="Pfam" id="PF02190">
    <property type="entry name" value="LON_substr_bdg"/>
    <property type="match status" value="1"/>
</dbReference>
<dbReference type="PROSITE" id="PS51786">
    <property type="entry name" value="LON_PROTEOLYTIC"/>
    <property type="match status" value="1"/>
</dbReference>
<dbReference type="Gene3D" id="1.20.58.1480">
    <property type="match status" value="1"/>
</dbReference>
<evidence type="ECO:0000256" key="6">
    <source>
        <dbReference type="ARBA" id="ARBA00022825"/>
    </source>
</evidence>
<keyword evidence="6 9" id="KW-0720">Serine protease</keyword>
<keyword evidence="7 9" id="KW-0067">ATP-binding</keyword>
<evidence type="ECO:0000256" key="3">
    <source>
        <dbReference type="ARBA" id="ARBA00022670"/>
    </source>
</evidence>
<feature type="region of interest" description="Disordered" evidence="16">
    <location>
        <begin position="784"/>
        <end position="828"/>
    </location>
</feature>
<accession>A0A0S4KXR8</accession>
<dbReference type="InterPro" id="IPR020568">
    <property type="entry name" value="Ribosomal_Su5_D2-typ_SF"/>
</dbReference>
<keyword evidence="4 9" id="KW-0547">Nucleotide-binding</keyword>
<dbReference type="Gene3D" id="3.30.230.10">
    <property type="match status" value="1"/>
</dbReference>
<sequence>MNDLNEQEIQVPQNIEIPAQLPLLPVRDIVVFPYMVLPLFVGREMSIKAIEAALAGNRMIFLATQKALDVENPSPDDIHTIGTAGIIMRMLKLPDERIKILVQGIAKGKIVKYIQTDPYFSVRIDRLADAKPAATALEAEAVMRTVKEQIERLVSLGKALIPDVMVVIENLEEPGRLADMVASNLGLKVDVTQTVLEVLDPIQRLRRVSDILAKEIEVLSMQQKIQAQAKGEMDKTQREYFLREQLKAIQKELGESDERTEEITEFRKRIADAKMPEKVLKEAEKQLKRLEKMHPDTAESATVRTYLEWMVELPWSKRSKDNLDLRAAAKVLNEDHYDLEKVKERILEYLAVRKLKEKMKGPILCFVGPPGVGKTSLGKSIARALGREFVRISLGGVRDEAEIRGHRRTYVGALPGRIIQGLKQAGTANPVFMLDEVDKVGMDFRGDPSAALLEVLDPEQNASFTDHYLGVPFDLSEVMFITTSNLIDPILPALRDRMEIIEIPGYTEEEKLGIAQKYLIPRQLEEHGITSEHVHVTEPAIRKIISHYTREAGVRNLEREIANIMRKTAKKVAEGKGRGFTVDPSNLHKYLGVPKHVPEAELEKDEVGVATGLAWTETGGDVLHIEATVMKGKGQLTLTGHLGDVMKESAQAALSYVRSREKTLHINPDMFGKQDLHIHVPAGAIPKDGPSAGITMATAVASALSGIPVRRDLAMTGEITLRGRVLPVGGLKEKILAAKRARLTTVILPRRNRKDLEEIPKHLLKGIRILFVDTMDEVMKVALERKTKTAPKPKKSSSSSSTATPSRPSHVEKRRRERSRAPELPAVL</sequence>
<evidence type="ECO:0000256" key="11">
    <source>
        <dbReference type="PIRSR" id="PIRSR001174-1"/>
    </source>
</evidence>
<evidence type="ECO:0000256" key="14">
    <source>
        <dbReference type="RuleBase" id="RU000591"/>
    </source>
</evidence>
<comment type="subunit">
    <text evidence="9 10">Homohexamer. Organized in a ring with a central cavity.</text>
</comment>
<comment type="subcellular location">
    <subcellularLocation>
        <location evidence="1 9 10">Cytoplasm</location>
    </subcellularLocation>
</comment>
<protein>
    <recommendedName>
        <fullName evidence="9 10">Lon protease</fullName>
        <ecNumber evidence="9 10">3.4.21.53</ecNumber>
    </recommendedName>
    <alternativeName>
        <fullName evidence="9">ATP-dependent protease La</fullName>
    </alternativeName>
</protein>
<comment type="similarity">
    <text evidence="9 10 13 14">Belongs to the peptidase S16 family.</text>
</comment>
<dbReference type="GO" id="GO:0016887">
    <property type="term" value="F:ATP hydrolysis activity"/>
    <property type="evidence" value="ECO:0007669"/>
    <property type="project" value="UniProtKB-UniRule"/>
</dbReference>
<dbReference type="GO" id="GO:0043565">
    <property type="term" value="F:sequence-specific DNA binding"/>
    <property type="evidence" value="ECO:0007669"/>
    <property type="project" value="UniProtKB-UniRule"/>
</dbReference>
<evidence type="ECO:0000256" key="15">
    <source>
        <dbReference type="SAM" id="Coils"/>
    </source>
</evidence>
<evidence type="ECO:0000256" key="12">
    <source>
        <dbReference type="PIRSR" id="PIRSR001174-2"/>
    </source>
</evidence>
<dbReference type="PIRSF" id="PIRSF001174">
    <property type="entry name" value="Lon_proteas"/>
    <property type="match status" value="1"/>
</dbReference>
<keyword evidence="3 9" id="KW-0645">Protease</keyword>
<dbReference type="STRING" id="1715989.NITINOP_3140"/>
<evidence type="ECO:0000256" key="8">
    <source>
        <dbReference type="ARBA" id="ARBA00023016"/>
    </source>
</evidence>
<evidence type="ECO:0000256" key="1">
    <source>
        <dbReference type="ARBA" id="ARBA00004496"/>
    </source>
</evidence>
<feature type="compositionally biased region" description="Low complexity" evidence="16">
    <location>
        <begin position="796"/>
        <end position="808"/>
    </location>
</feature>
<dbReference type="OrthoDB" id="9803599at2"/>
<dbReference type="PRINTS" id="PR00830">
    <property type="entry name" value="ENDOLAPTASE"/>
</dbReference>
<dbReference type="InterPro" id="IPR046336">
    <property type="entry name" value="Lon_prtase_N_sf"/>
</dbReference>
<dbReference type="GO" id="GO:0004252">
    <property type="term" value="F:serine-type endopeptidase activity"/>
    <property type="evidence" value="ECO:0007669"/>
    <property type="project" value="UniProtKB-UniRule"/>
</dbReference>